<dbReference type="SUPFAM" id="SSF53474">
    <property type="entry name" value="alpha/beta-Hydrolases"/>
    <property type="match status" value="1"/>
</dbReference>
<evidence type="ECO:0000256" key="9">
    <source>
        <dbReference type="ARBA" id="ARBA00023098"/>
    </source>
</evidence>
<dbReference type="GO" id="GO:0008970">
    <property type="term" value="F:phospholipase A1 activity"/>
    <property type="evidence" value="ECO:0007669"/>
    <property type="project" value="UniProtKB-EC"/>
</dbReference>
<keyword evidence="6 12" id="KW-0378">Hydrolase</keyword>
<name>A0A2I0B2I8_9ASPA</name>
<dbReference type="Pfam" id="PF01764">
    <property type="entry name" value="Lipase_3"/>
    <property type="match status" value="1"/>
</dbReference>
<feature type="compositionally biased region" description="Polar residues" evidence="10">
    <location>
        <begin position="16"/>
        <end position="27"/>
    </location>
</feature>
<comment type="similarity">
    <text evidence="3">Belongs to the AB hydrolase superfamily. Lipase family.</text>
</comment>
<dbReference type="EMBL" id="KZ451922">
    <property type="protein sequence ID" value="PKA61994.1"/>
    <property type="molecule type" value="Genomic_DNA"/>
</dbReference>
<evidence type="ECO:0000256" key="10">
    <source>
        <dbReference type="SAM" id="MobiDB-lite"/>
    </source>
</evidence>
<dbReference type="Gene3D" id="3.40.50.1820">
    <property type="entry name" value="alpha/beta hydrolase"/>
    <property type="match status" value="1"/>
</dbReference>
<accession>A0A2I0B2I8</accession>
<feature type="region of interest" description="Disordered" evidence="10">
    <location>
        <begin position="13"/>
        <end position="32"/>
    </location>
</feature>
<dbReference type="InterPro" id="IPR002921">
    <property type="entry name" value="Fungal_lipase-type"/>
</dbReference>
<dbReference type="PANTHER" id="PTHR31403">
    <property type="entry name" value="PHOSPHOLIPASE A1-IBETA2, CHLOROPLASTIC"/>
    <property type="match status" value="1"/>
</dbReference>
<evidence type="ECO:0000313" key="12">
    <source>
        <dbReference type="EMBL" id="PKA61994.1"/>
    </source>
</evidence>
<evidence type="ECO:0000256" key="6">
    <source>
        <dbReference type="ARBA" id="ARBA00022801"/>
    </source>
</evidence>
<gene>
    <name evidence="12" type="ORF">AXF42_Ash019200</name>
</gene>
<evidence type="ECO:0000256" key="7">
    <source>
        <dbReference type="ARBA" id="ARBA00022946"/>
    </source>
</evidence>
<dbReference type="FunFam" id="3.40.50.1820:FF:000065">
    <property type="entry name" value="Phospholipase A1-II 3"/>
    <property type="match status" value="1"/>
</dbReference>
<evidence type="ECO:0000256" key="4">
    <source>
        <dbReference type="ARBA" id="ARBA00022528"/>
    </source>
</evidence>
<keyword evidence="4" id="KW-0150">Chloroplast</keyword>
<evidence type="ECO:0000313" key="13">
    <source>
        <dbReference type="Proteomes" id="UP000236161"/>
    </source>
</evidence>
<dbReference type="AlphaFoldDB" id="A0A2I0B2I8"/>
<evidence type="ECO:0000256" key="3">
    <source>
        <dbReference type="ARBA" id="ARBA00010701"/>
    </source>
</evidence>
<comment type="function">
    <text evidence="1">Acylhydrolase that catalyzes the hydrolysis of phospholipids at the sn-1 position.</text>
</comment>
<organism evidence="12 13">
    <name type="scientific">Apostasia shenzhenica</name>
    <dbReference type="NCBI Taxonomy" id="1088818"/>
    <lineage>
        <taxon>Eukaryota</taxon>
        <taxon>Viridiplantae</taxon>
        <taxon>Streptophyta</taxon>
        <taxon>Embryophyta</taxon>
        <taxon>Tracheophyta</taxon>
        <taxon>Spermatophyta</taxon>
        <taxon>Magnoliopsida</taxon>
        <taxon>Liliopsida</taxon>
        <taxon>Asparagales</taxon>
        <taxon>Orchidaceae</taxon>
        <taxon>Apostasioideae</taxon>
        <taxon>Apostasia</taxon>
    </lineage>
</organism>
<reference evidence="12 13" key="1">
    <citation type="journal article" date="2017" name="Nature">
        <title>The Apostasia genome and the evolution of orchids.</title>
        <authorList>
            <person name="Zhang G.Q."/>
            <person name="Liu K.W."/>
            <person name="Li Z."/>
            <person name="Lohaus R."/>
            <person name="Hsiao Y.Y."/>
            <person name="Niu S.C."/>
            <person name="Wang J.Y."/>
            <person name="Lin Y.C."/>
            <person name="Xu Q."/>
            <person name="Chen L.J."/>
            <person name="Yoshida K."/>
            <person name="Fujiwara S."/>
            <person name="Wang Z.W."/>
            <person name="Zhang Y.Q."/>
            <person name="Mitsuda N."/>
            <person name="Wang M."/>
            <person name="Liu G.H."/>
            <person name="Pecoraro L."/>
            <person name="Huang H.X."/>
            <person name="Xiao X.J."/>
            <person name="Lin M."/>
            <person name="Wu X.Y."/>
            <person name="Wu W.L."/>
            <person name="Chen Y.Y."/>
            <person name="Chang S.B."/>
            <person name="Sakamoto S."/>
            <person name="Ohme-Takagi M."/>
            <person name="Yagi M."/>
            <person name="Zeng S.J."/>
            <person name="Shen C.Y."/>
            <person name="Yeh C.M."/>
            <person name="Luo Y.B."/>
            <person name="Tsai W.C."/>
            <person name="Van de Peer Y."/>
            <person name="Liu Z.J."/>
        </authorList>
    </citation>
    <scope>NUCLEOTIDE SEQUENCE [LARGE SCALE GENOMIC DNA]</scope>
    <source>
        <strain evidence="13">cv. Shenzhen</strain>
        <tissue evidence="12">Stem</tissue>
    </source>
</reference>
<keyword evidence="13" id="KW-1185">Reference proteome</keyword>
<evidence type="ECO:0000256" key="1">
    <source>
        <dbReference type="ARBA" id="ARBA00003523"/>
    </source>
</evidence>
<dbReference type="GO" id="GO:0016042">
    <property type="term" value="P:lipid catabolic process"/>
    <property type="evidence" value="ECO:0007669"/>
    <property type="project" value="UniProtKB-KW"/>
</dbReference>
<proteinExistence type="inferred from homology"/>
<dbReference type="STRING" id="1088818.A0A2I0B2I8"/>
<comment type="subcellular location">
    <subcellularLocation>
        <location evidence="2">Plastid</location>
        <location evidence="2">Chloroplast</location>
    </subcellularLocation>
</comment>
<keyword evidence="5" id="KW-0934">Plastid</keyword>
<protein>
    <submittedName>
        <fullName evidence="12">Phospholipase A1-Igamma2, chloroplastic</fullName>
        <ecNumber evidence="12">3.1.1.32</ecNumber>
    </submittedName>
</protein>
<dbReference type="EC" id="3.1.1.32" evidence="12"/>
<evidence type="ECO:0000259" key="11">
    <source>
        <dbReference type="Pfam" id="PF01764"/>
    </source>
</evidence>
<evidence type="ECO:0000256" key="2">
    <source>
        <dbReference type="ARBA" id="ARBA00004229"/>
    </source>
</evidence>
<dbReference type="InterPro" id="IPR029058">
    <property type="entry name" value="AB_hydrolase_fold"/>
</dbReference>
<evidence type="ECO:0000256" key="5">
    <source>
        <dbReference type="ARBA" id="ARBA00022640"/>
    </source>
</evidence>
<sequence>MNKISSSALFPSSTSTMINTEDNSSHGSAAVDPPTLQHEVEIQDRSFPAINLPSALSNLLQIRLPSSKNPSSALIVDKQTPAESPLDNISFLRTAIHGSGDWSQFLNPLHPSLRREILKYGELAQATYDAFDNNPESKYHGSSLFGRHRLLPLLCLTRHDYSITKYLYATSQLDLPHWLVRPADRAKSHWCDESNWMGFVAVSGNAETDRLGCRDIVVAWRGTVAAAEWLKDLQGQLEPFPGADDPDVRVEHGFHSLYTSRSQISRFTASSASEQLTAELQRLVNLYKHSGEEVSVTITGHSLGGALALLSAADAALSLPAGVPVGVISFGAPRVGNEAFGEMLKKNRVKVLRVATKQDVVPKVPGLLFNEDRKMKGWEGVYVHVGDELELDAKDSPYLKREVIDVAGFHGLETYLHLVDGFERAGAGFRATARRDAALVNKSGALLKEELGIPANWHQPANKGLVKNKFGRWVHPKRDSEDIPSPFVEKRDVVDSAAGVPAASGGTGVR</sequence>
<dbReference type="OrthoDB" id="426718at2759"/>
<dbReference type="Proteomes" id="UP000236161">
    <property type="component" value="Unassembled WGS sequence"/>
</dbReference>
<dbReference type="CDD" id="cd00519">
    <property type="entry name" value="Lipase_3"/>
    <property type="match status" value="1"/>
</dbReference>
<dbReference type="GO" id="GO:0009507">
    <property type="term" value="C:chloroplast"/>
    <property type="evidence" value="ECO:0007669"/>
    <property type="project" value="UniProtKB-SubCell"/>
</dbReference>
<dbReference type="PANTHER" id="PTHR31403:SF11">
    <property type="entry name" value="OS12G0614500 PROTEIN"/>
    <property type="match status" value="1"/>
</dbReference>
<keyword evidence="7" id="KW-0809">Transit peptide</keyword>
<evidence type="ECO:0000256" key="8">
    <source>
        <dbReference type="ARBA" id="ARBA00022963"/>
    </source>
</evidence>
<keyword evidence="8" id="KW-0442">Lipid degradation</keyword>
<feature type="domain" description="Fungal lipase-type" evidence="11">
    <location>
        <begin position="217"/>
        <end position="367"/>
    </location>
</feature>
<keyword evidence="9" id="KW-0443">Lipid metabolism</keyword>